<organism evidence="1 2">
    <name type="scientific">Ornithinimicrobium humiphilum</name>
    <dbReference type="NCBI Taxonomy" id="125288"/>
    <lineage>
        <taxon>Bacteria</taxon>
        <taxon>Bacillati</taxon>
        <taxon>Actinomycetota</taxon>
        <taxon>Actinomycetes</taxon>
        <taxon>Micrococcales</taxon>
        <taxon>Ornithinimicrobiaceae</taxon>
        <taxon>Ornithinimicrobium</taxon>
    </lineage>
</organism>
<dbReference type="AlphaFoldDB" id="A0A543KP29"/>
<proteinExistence type="predicted"/>
<comment type="caution">
    <text evidence="1">The sequence shown here is derived from an EMBL/GenBank/DDBJ whole genome shotgun (WGS) entry which is preliminary data.</text>
</comment>
<dbReference type="EMBL" id="VFPU01000001">
    <property type="protein sequence ID" value="TQM96820.1"/>
    <property type="molecule type" value="Genomic_DNA"/>
</dbReference>
<dbReference type="RefSeq" id="WP_141818387.1">
    <property type="nucleotide sequence ID" value="NZ_BAAAIL010000004.1"/>
</dbReference>
<dbReference type="Proteomes" id="UP000315133">
    <property type="component" value="Unassembled WGS sequence"/>
</dbReference>
<gene>
    <name evidence="1" type="ORF">FB476_1712</name>
</gene>
<sequence length="180" mass="19526">MRPTPGDVAAQITAIVGSTWPDGLDDGIPWLGSLGVSTETAEETSCEEDSGAWDFATLPAWGAAKVGWSTYRGRFAGVSWWLWSDLEWEDVRSAAAALAEEISTVHGAPSESTAEAEGRGPSWLWRLEGHDIEMYAHNGAIRPEGFAAGPSVVQLHVDLRPVAELREDEAQRRAVWKPQA</sequence>
<evidence type="ECO:0000313" key="2">
    <source>
        <dbReference type="Proteomes" id="UP000315133"/>
    </source>
</evidence>
<name>A0A543KP29_9MICO</name>
<reference evidence="1 2" key="1">
    <citation type="submission" date="2019-06" db="EMBL/GenBank/DDBJ databases">
        <title>Sequencing the genomes of 1000 actinobacteria strains.</title>
        <authorList>
            <person name="Klenk H.-P."/>
        </authorList>
    </citation>
    <scope>NUCLEOTIDE SEQUENCE [LARGE SCALE GENOMIC DNA]</scope>
    <source>
        <strain evidence="1 2">DSM 12362</strain>
    </source>
</reference>
<protein>
    <submittedName>
        <fullName evidence="1">Uncharacterized protein</fullName>
    </submittedName>
</protein>
<keyword evidence="2" id="KW-1185">Reference proteome</keyword>
<evidence type="ECO:0000313" key="1">
    <source>
        <dbReference type="EMBL" id="TQM96820.1"/>
    </source>
</evidence>
<dbReference type="OrthoDB" id="4868755at2"/>
<accession>A0A543KP29</accession>